<organism evidence="1 2">
    <name type="scientific">Anabarilius grahami</name>
    <name type="common">Kanglang fish</name>
    <name type="synonym">Barilius grahami</name>
    <dbReference type="NCBI Taxonomy" id="495550"/>
    <lineage>
        <taxon>Eukaryota</taxon>
        <taxon>Metazoa</taxon>
        <taxon>Chordata</taxon>
        <taxon>Craniata</taxon>
        <taxon>Vertebrata</taxon>
        <taxon>Euteleostomi</taxon>
        <taxon>Actinopterygii</taxon>
        <taxon>Neopterygii</taxon>
        <taxon>Teleostei</taxon>
        <taxon>Ostariophysi</taxon>
        <taxon>Cypriniformes</taxon>
        <taxon>Xenocyprididae</taxon>
        <taxon>Xenocypridinae</taxon>
        <taxon>Xenocypridinae incertae sedis</taxon>
        <taxon>Anabarilius</taxon>
    </lineage>
</organism>
<keyword evidence="2" id="KW-1185">Reference proteome</keyword>
<protein>
    <submittedName>
        <fullName evidence="1">Uncharacterized protein</fullName>
    </submittedName>
</protein>
<dbReference type="EMBL" id="RJVU01080244">
    <property type="protein sequence ID" value="ROI15202.1"/>
    <property type="molecule type" value="Genomic_DNA"/>
</dbReference>
<proteinExistence type="predicted"/>
<comment type="caution">
    <text evidence="1">The sequence shown here is derived from an EMBL/GenBank/DDBJ whole genome shotgun (WGS) entry which is preliminary data.</text>
</comment>
<sequence length="292" mass="32655">MNPAVDLLWLRQGNRPLEDYVKLCELSCQVEFNDVALKDMFQCGLNEHLAYLMPDNTSHWTLAQYIDFVLLLSGSSFTMGFAYEEPCNPTVLTTPECLHSPSIMSGVIHAMPVQPEPVHIMSTKPESLHIMPAKPEFVHVKPAKPETVHVIPATPEPLYVMLATPESTAIMVASPEPPHMSVQVPLEPLELTVGEFMFSSQVAKPSHAKSLIVLCLIMFKSINCTWVLQACLQWILVIGAQLSQSLLSHSSQPHLTHHKETFIIYLHVYNQTTYSICGLKSFAAHPQPNHRL</sequence>
<evidence type="ECO:0000313" key="1">
    <source>
        <dbReference type="EMBL" id="ROI15202.1"/>
    </source>
</evidence>
<dbReference type="Proteomes" id="UP000281406">
    <property type="component" value="Unassembled WGS sequence"/>
</dbReference>
<dbReference type="AlphaFoldDB" id="A0A3N0XCR8"/>
<accession>A0A3N0XCR8</accession>
<reference evidence="1 2" key="1">
    <citation type="submission" date="2018-10" db="EMBL/GenBank/DDBJ databases">
        <title>Genome assembly for a Yunnan-Guizhou Plateau 3E fish, Anabarilius grahami (Regan), and its evolutionary and genetic applications.</title>
        <authorList>
            <person name="Jiang W."/>
        </authorList>
    </citation>
    <scope>NUCLEOTIDE SEQUENCE [LARGE SCALE GENOMIC DNA]</scope>
    <source>
        <strain evidence="1">AG-KIZ</strain>
        <tissue evidence="1">Muscle</tissue>
    </source>
</reference>
<evidence type="ECO:0000313" key="2">
    <source>
        <dbReference type="Proteomes" id="UP000281406"/>
    </source>
</evidence>
<dbReference type="OrthoDB" id="8963287at2759"/>
<gene>
    <name evidence="1" type="ORF">DPX16_9001</name>
</gene>
<name>A0A3N0XCR8_ANAGA</name>